<protein>
    <submittedName>
        <fullName evidence="5">4'-phosphopantetheinyl transferase</fullName>
    </submittedName>
</protein>
<dbReference type="Proteomes" id="UP000636004">
    <property type="component" value="Unassembled WGS sequence"/>
</dbReference>
<organism evidence="5 6">
    <name type="scientific">Algibacter mikhailovii</name>
    <dbReference type="NCBI Taxonomy" id="425498"/>
    <lineage>
        <taxon>Bacteria</taxon>
        <taxon>Pseudomonadati</taxon>
        <taxon>Bacteroidota</taxon>
        <taxon>Flavobacteriia</taxon>
        <taxon>Flavobacteriales</taxon>
        <taxon>Flavobacteriaceae</taxon>
        <taxon>Algibacter</taxon>
    </lineage>
</organism>
<dbReference type="InterPro" id="IPR037143">
    <property type="entry name" value="4-PPantetheinyl_Trfase_dom_sf"/>
</dbReference>
<comment type="similarity">
    <text evidence="1">Belongs to the P-Pant transferase superfamily. Gsp/Sfp/HetI/AcpT family.</text>
</comment>
<comment type="caution">
    <text evidence="5">The sequence shown here is derived from an EMBL/GenBank/DDBJ whole genome shotgun (WGS) entry which is preliminary data.</text>
</comment>
<name>A0A918QW34_9FLAO</name>
<evidence type="ECO:0000313" key="5">
    <source>
        <dbReference type="EMBL" id="GGZ71083.1"/>
    </source>
</evidence>
<accession>A0A918QW34</accession>
<evidence type="ECO:0000256" key="2">
    <source>
        <dbReference type="ARBA" id="ARBA00022679"/>
    </source>
</evidence>
<keyword evidence="2 5" id="KW-0808">Transferase</keyword>
<dbReference type="PANTHER" id="PTHR12215:SF10">
    <property type="entry name" value="L-AMINOADIPATE-SEMIALDEHYDE DEHYDROGENASE-PHOSPHOPANTETHEINYL TRANSFERASE"/>
    <property type="match status" value="1"/>
</dbReference>
<evidence type="ECO:0000313" key="6">
    <source>
        <dbReference type="Proteomes" id="UP000636004"/>
    </source>
</evidence>
<proteinExistence type="inferred from homology"/>
<sequence length="248" mass="28930">MNFLNDKTFHILNTELHLWYISLNETFKYINFFNNILSQDEIIKASKFRFDKDKNCSIITRGALRLLSGMYLNMSPENILFKYGDYGKPDFDIETELKFNVSHSGNMAIIGFVLNKDIGVDIEKIKYDFEVMDIVDNYFSQLEIESLKKLPIQEHNQGFYRCWTRKESFIKAKSQGLSFALDSFSVSLDSDDKAQLLETHWNSDEKESWGLFSFSPDTDYLGAVTVQSTIEQIEYFNFNSYLNKLSNS</sequence>
<dbReference type="Gene3D" id="3.90.470.20">
    <property type="entry name" value="4'-phosphopantetheinyl transferase domain"/>
    <property type="match status" value="2"/>
</dbReference>
<dbReference type="GO" id="GO:0005829">
    <property type="term" value="C:cytosol"/>
    <property type="evidence" value="ECO:0007669"/>
    <property type="project" value="TreeGrafter"/>
</dbReference>
<dbReference type="GO" id="GO:0000287">
    <property type="term" value="F:magnesium ion binding"/>
    <property type="evidence" value="ECO:0007669"/>
    <property type="project" value="InterPro"/>
</dbReference>
<reference evidence="5" key="2">
    <citation type="submission" date="2020-09" db="EMBL/GenBank/DDBJ databases">
        <authorList>
            <person name="Sun Q."/>
            <person name="Kim S."/>
        </authorList>
    </citation>
    <scope>NUCLEOTIDE SEQUENCE</scope>
    <source>
        <strain evidence="5">KCTC 12710</strain>
    </source>
</reference>
<feature type="domain" description="4'-phosphopantetheinyl transferase N-terminal" evidence="4">
    <location>
        <begin position="31"/>
        <end position="110"/>
    </location>
</feature>
<dbReference type="PANTHER" id="PTHR12215">
    <property type="entry name" value="PHOSPHOPANTETHEINE TRANSFERASE"/>
    <property type="match status" value="1"/>
</dbReference>
<feature type="domain" description="4'-phosphopantetheinyl transferase" evidence="3">
    <location>
        <begin position="118"/>
        <end position="209"/>
    </location>
</feature>
<reference evidence="5" key="1">
    <citation type="journal article" date="2014" name="Int. J. Syst. Evol. Microbiol.">
        <title>Complete genome sequence of Corynebacterium casei LMG S-19264T (=DSM 44701T), isolated from a smear-ripened cheese.</title>
        <authorList>
            <consortium name="US DOE Joint Genome Institute (JGI-PGF)"/>
            <person name="Walter F."/>
            <person name="Albersmeier A."/>
            <person name="Kalinowski J."/>
            <person name="Ruckert C."/>
        </authorList>
    </citation>
    <scope>NUCLEOTIDE SEQUENCE</scope>
    <source>
        <strain evidence="5">KCTC 12710</strain>
    </source>
</reference>
<gene>
    <name evidence="5" type="ORF">GCM10007028_05360</name>
</gene>
<dbReference type="InterPro" id="IPR055066">
    <property type="entry name" value="AASDHPPT_N"/>
</dbReference>
<dbReference type="RefSeq" id="WP_189359216.1">
    <property type="nucleotide sequence ID" value="NZ_BMWZ01000001.1"/>
</dbReference>
<dbReference type="GO" id="GO:0008897">
    <property type="term" value="F:holo-[acyl-carrier-protein] synthase activity"/>
    <property type="evidence" value="ECO:0007669"/>
    <property type="project" value="InterPro"/>
</dbReference>
<dbReference type="SUPFAM" id="SSF56214">
    <property type="entry name" value="4'-phosphopantetheinyl transferase"/>
    <property type="match status" value="2"/>
</dbReference>
<evidence type="ECO:0000256" key="1">
    <source>
        <dbReference type="ARBA" id="ARBA00010990"/>
    </source>
</evidence>
<dbReference type="EMBL" id="BMWZ01000001">
    <property type="protein sequence ID" value="GGZ71083.1"/>
    <property type="molecule type" value="Genomic_DNA"/>
</dbReference>
<keyword evidence="6" id="KW-1185">Reference proteome</keyword>
<dbReference type="Pfam" id="PF01648">
    <property type="entry name" value="ACPS"/>
    <property type="match status" value="1"/>
</dbReference>
<evidence type="ECO:0000259" key="4">
    <source>
        <dbReference type="Pfam" id="PF22624"/>
    </source>
</evidence>
<dbReference type="InterPro" id="IPR050559">
    <property type="entry name" value="P-Pant_transferase_sf"/>
</dbReference>
<dbReference type="Pfam" id="PF22624">
    <property type="entry name" value="AASDHPPT_N"/>
    <property type="match status" value="1"/>
</dbReference>
<dbReference type="InterPro" id="IPR008278">
    <property type="entry name" value="4-PPantetheinyl_Trfase_dom"/>
</dbReference>
<evidence type="ECO:0000259" key="3">
    <source>
        <dbReference type="Pfam" id="PF01648"/>
    </source>
</evidence>
<dbReference type="GO" id="GO:0019878">
    <property type="term" value="P:lysine biosynthetic process via aminoadipic acid"/>
    <property type="evidence" value="ECO:0007669"/>
    <property type="project" value="TreeGrafter"/>
</dbReference>
<dbReference type="AlphaFoldDB" id="A0A918QW34"/>